<dbReference type="Proteomes" id="UP000663881">
    <property type="component" value="Unassembled WGS sequence"/>
</dbReference>
<sequence length="173" mass="20514">MLLTVELKRLIHLSILKSENENGNEILLKLNQWIKQVKYNTFDNNDMLTSILIIIQYIKSVLLLPNIEFIINYTKSINIIINCIEKFDILTTDTNDQLITYLEHLHDENCSLKQIVYAYNILKQQFQNLSNQHLQLIKTALQCSFVTEIMKKSDLYSFHEYQRFQELRDNLTA</sequence>
<proteinExistence type="predicted"/>
<protein>
    <submittedName>
        <fullName evidence="1">Uncharacterized protein</fullName>
    </submittedName>
</protein>
<name>A0A819LY27_9BILA</name>
<evidence type="ECO:0000313" key="2">
    <source>
        <dbReference type="Proteomes" id="UP000663881"/>
    </source>
</evidence>
<dbReference type="EMBL" id="CAJOAY010002683">
    <property type="protein sequence ID" value="CAF3971661.1"/>
    <property type="molecule type" value="Genomic_DNA"/>
</dbReference>
<dbReference type="AlphaFoldDB" id="A0A819LY27"/>
<organism evidence="1 2">
    <name type="scientific">Adineta steineri</name>
    <dbReference type="NCBI Taxonomy" id="433720"/>
    <lineage>
        <taxon>Eukaryota</taxon>
        <taxon>Metazoa</taxon>
        <taxon>Spiralia</taxon>
        <taxon>Gnathifera</taxon>
        <taxon>Rotifera</taxon>
        <taxon>Eurotatoria</taxon>
        <taxon>Bdelloidea</taxon>
        <taxon>Adinetida</taxon>
        <taxon>Adinetidae</taxon>
        <taxon>Adineta</taxon>
    </lineage>
</organism>
<gene>
    <name evidence="1" type="ORF">OKA104_LOCUS28138</name>
</gene>
<comment type="caution">
    <text evidence="1">The sequence shown here is derived from an EMBL/GenBank/DDBJ whole genome shotgun (WGS) entry which is preliminary data.</text>
</comment>
<reference evidence="1" key="1">
    <citation type="submission" date="2021-02" db="EMBL/GenBank/DDBJ databases">
        <authorList>
            <person name="Nowell W R."/>
        </authorList>
    </citation>
    <scope>NUCLEOTIDE SEQUENCE</scope>
</reference>
<evidence type="ECO:0000313" key="1">
    <source>
        <dbReference type="EMBL" id="CAF3971661.1"/>
    </source>
</evidence>
<accession>A0A819LY27</accession>